<dbReference type="Gene3D" id="1.10.287.950">
    <property type="entry name" value="Methyl-accepting chemotaxis protein"/>
    <property type="match status" value="1"/>
</dbReference>
<dbReference type="PROSITE" id="PS50111">
    <property type="entry name" value="CHEMOTAXIS_TRANSDUC_2"/>
    <property type="match status" value="1"/>
</dbReference>
<keyword evidence="7 11" id="KW-0472">Membrane</keyword>
<dbReference type="EMBL" id="FNDD01000003">
    <property type="protein sequence ID" value="SDG82800.1"/>
    <property type="molecule type" value="Genomic_DNA"/>
</dbReference>
<keyword evidence="3" id="KW-0488">Methylation</keyword>
<dbReference type="SMART" id="SM00283">
    <property type="entry name" value="MA"/>
    <property type="match status" value="1"/>
</dbReference>
<keyword evidence="8 10" id="KW-0807">Transducer</keyword>
<evidence type="ECO:0000256" key="10">
    <source>
        <dbReference type="PROSITE-ProRule" id="PRU00284"/>
    </source>
</evidence>
<dbReference type="OrthoDB" id="369661at2"/>
<feature type="transmembrane region" description="Helical" evidence="11">
    <location>
        <begin position="12"/>
        <end position="45"/>
    </location>
</feature>
<keyword evidence="4" id="KW-0145">Chemotaxis</keyword>
<dbReference type="PRINTS" id="PR00260">
    <property type="entry name" value="CHEMTRNSDUCR"/>
</dbReference>
<organism evidence="13 14">
    <name type="scientific">Vibrio xiamenensis</name>
    <dbReference type="NCBI Taxonomy" id="861298"/>
    <lineage>
        <taxon>Bacteria</taxon>
        <taxon>Pseudomonadati</taxon>
        <taxon>Pseudomonadota</taxon>
        <taxon>Gammaproteobacteria</taxon>
        <taxon>Vibrionales</taxon>
        <taxon>Vibrionaceae</taxon>
        <taxon>Vibrio</taxon>
    </lineage>
</organism>
<keyword evidence="2" id="KW-1003">Cell membrane</keyword>
<proteinExistence type="inferred from homology"/>
<gene>
    <name evidence="13" type="ORF">SAMN04488136_103124</name>
</gene>
<keyword evidence="6 11" id="KW-1133">Transmembrane helix</keyword>
<reference evidence="13 14" key="1">
    <citation type="submission" date="2016-10" db="EMBL/GenBank/DDBJ databases">
        <authorList>
            <person name="de Groot N.N."/>
        </authorList>
    </citation>
    <scope>NUCLEOTIDE SEQUENCE [LARGE SCALE GENOMIC DNA]</scope>
    <source>
        <strain evidence="13 14">CGMCC 1.10228</strain>
    </source>
</reference>
<comment type="subcellular location">
    <subcellularLocation>
        <location evidence="1">Cell membrane</location>
        <topology evidence="1">Multi-pass membrane protein</topology>
    </subcellularLocation>
</comment>
<dbReference type="InterPro" id="IPR004089">
    <property type="entry name" value="MCPsignal_dom"/>
</dbReference>
<dbReference type="SUPFAM" id="SSF58104">
    <property type="entry name" value="Methyl-accepting chemotaxis protein (MCP) signaling domain"/>
    <property type="match status" value="1"/>
</dbReference>
<evidence type="ECO:0000313" key="14">
    <source>
        <dbReference type="Proteomes" id="UP000198854"/>
    </source>
</evidence>
<evidence type="ECO:0000256" key="8">
    <source>
        <dbReference type="ARBA" id="ARBA00023224"/>
    </source>
</evidence>
<dbReference type="PANTHER" id="PTHR32089">
    <property type="entry name" value="METHYL-ACCEPTING CHEMOTAXIS PROTEIN MCPB"/>
    <property type="match status" value="1"/>
</dbReference>
<keyword evidence="5 11" id="KW-0812">Transmembrane</keyword>
<evidence type="ECO:0000256" key="2">
    <source>
        <dbReference type="ARBA" id="ARBA00022475"/>
    </source>
</evidence>
<feature type="domain" description="Methyl-accepting transducer" evidence="12">
    <location>
        <begin position="93"/>
        <end position="322"/>
    </location>
</feature>
<evidence type="ECO:0000256" key="9">
    <source>
        <dbReference type="ARBA" id="ARBA00029447"/>
    </source>
</evidence>
<evidence type="ECO:0000256" key="3">
    <source>
        <dbReference type="ARBA" id="ARBA00022481"/>
    </source>
</evidence>
<evidence type="ECO:0000256" key="4">
    <source>
        <dbReference type="ARBA" id="ARBA00022500"/>
    </source>
</evidence>
<dbReference type="GO" id="GO:0007165">
    <property type="term" value="P:signal transduction"/>
    <property type="evidence" value="ECO:0007669"/>
    <property type="project" value="UniProtKB-KW"/>
</dbReference>
<evidence type="ECO:0000256" key="11">
    <source>
        <dbReference type="SAM" id="Phobius"/>
    </source>
</evidence>
<keyword evidence="14" id="KW-1185">Reference proteome</keyword>
<dbReference type="GO" id="GO:0004888">
    <property type="term" value="F:transmembrane signaling receptor activity"/>
    <property type="evidence" value="ECO:0007669"/>
    <property type="project" value="InterPro"/>
</dbReference>
<evidence type="ECO:0000256" key="7">
    <source>
        <dbReference type="ARBA" id="ARBA00023136"/>
    </source>
</evidence>
<dbReference type="AlphaFoldDB" id="A0A1G7XGT6"/>
<dbReference type="PANTHER" id="PTHR32089:SF39">
    <property type="entry name" value="METHYL-ACCEPTING CHEMOTAXIS PROTEIN HLYB"/>
    <property type="match status" value="1"/>
</dbReference>
<dbReference type="InterPro" id="IPR004090">
    <property type="entry name" value="Chemotax_Me-accpt_rcpt"/>
</dbReference>
<evidence type="ECO:0000256" key="6">
    <source>
        <dbReference type="ARBA" id="ARBA00022989"/>
    </source>
</evidence>
<evidence type="ECO:0000256" key="1">
    <source>
        <dbReference type="ARBA" id="ARBA00004651"/>
    </source>
</evidence>
<accession>A0A1G7XGT6</accession>
<evidence type="ECO:0000256" key="5">
    <source>
        <dbReference type="ARBA" id="ARBA00022692"/>
    </source>
</evidence>
<dbReference type="GO" id="GO:0006935">
    <property type="term" value="P:chemotaxis"/>
    <property type="evidence" value="ECO:0007669"/>
    <property type="project" value="UniProtKB-KW"/>
</dbReference>
<sequence length="393" mass="42971">MKKLTMSNRNRGLIAIQVLLLAMVFVLSVSWVVFVLAVVACVLPWVKISAKATSEPVHKPAKPLKVQPNHQEPDSSLFPSLNLINSILDMSKHQLTEPLDNQRSVVDESAETLNEAFFELEKLSTAQNAATNHIAELLVSNRGSESDIAQVLPKTEAVIVNFVDMLVKISEKSISAVHSIHDMSEKLDVVFQLLEKVRGLSEQTNLLALNAAIEAARAGDAGRGFAVVAQEVRNLSVEASSLNRQIESEISVAQATVKQANKTVGEMASFDMAHAIESKNHVDEMLRGVQKVSSEVELEVNRIHELGGRLGTQVQNGIRALQFTDIIVQQGDYAKGSLNFIVQLNELMRLFGANQASVEEVDAELQLLLETIENRAAPAANQVSIDEGEVELF</sequence>
<evidence type="ECO:0000313" key="13">
    <source>
        <dbReference type="EMBL" id="SDG82800.1"/>
    </source>
</evidence>
<dbReference type="GO" id="GO:0005886">
    <property type="term" value="C:plasma membrane"/>
    <property type="evidence" value="ECO:0007669"/>
    <property type="project" value="UniProtKB-SubCell"/>
</dbReference>
<dbReference type="RefSeq" id="WP_093269930.1">
    <property type="nucleotide sequence ID" value="NZ_FNDD01000003.1"/>
</dbReference>
<evidence type="ECO:0000259" key="12">
    <source>
        <dbReference type="PROSITE" id="PS50111"/>
    </source>
</evidence>
<protein>
    <submittedName>
        <fullName evidence="13">Methyl-accepting chemotaxis protein</fullName>
    </submittedName>
</protein>
<dbReference type="Pfam" id="PF00015">
    <property type="entry name" value="MCPsignal"/>
    <property type="match status" value="1"/>
</dbReference>
<name>A0A1G7XGT6_9VIBR</name>
<comment type="similarity">
    <text evidence="9">Belongs to the methyl-accepting chemotaxis (MCP) protein family.</text>
</comment>
<dbReference type="Proteomes" id="UP000198854">
    <property type="component" value="Unassembled WGS sequence"/>
</dbReference>
<dbReference type="STRING" id="861298.SAMN04488136_103124"/>